<evidence type="ECO:0000313" key="10">
    <source>
        <dbReference type="Proteomes" id="UP001388673"/>
    </source>
</evidence>
<keyword evidence="5 8" id="KW-0472">Membrane</keyword>
<dbReference type="PANTHER" id="PTHR43791:SF64">
    <property type="entry name" value="MAJOR FACILITATOR SUPERFAMILY (MFS) PROFILE DOMAIN-CONTAINING PROTEIN"/>
    <property type="match status" value="1"/>
</dbReference>
<keyword evidence="3 8" id="KW-0812">Transmembrane</keyword>
<feature type="transmembrane region" description="Helical" evidence="8">
    <location>
        <begin position="145"/>
        <end position="168"/>
    </location>
</feature>
<feature type="transmembrane region" description="Helical" evidence="8">
    <location>
        <begin position="180"/>
        <end position="201"/>
    </location>
</feature>
<reference evidence="9 10" key="1">
    <citation type="journal article" date="2024" name="bioRxiv">
        <title>Comparative genomics of Cryptococcus and Kwoniella reveals pathogenesis evolution and contrasting karyotype dynamics via intercentromeric recombination or chromosome fusion.</title>
        <authorList>
            <person name="Coelho M.A."/>
            <person name="David-Palma M."/>
            <person name="Shea T."/>
            <person name="Bowers K."/>
            <person name="McGinley-Smith S."/>
            <person name="Mohammad A.W."/>
            <person name="Gnirke A."/>
            <person name="Yurkov A.M."/>
            <person name="Nowrousian M."/>
            <person name="Sun S."/>
            <person name="Cuomo C.A."/>
            <person name="Heitman J."/>
        </authorList>
    </citation>
    <scope>NUCLEOTIDE SEQUENCE [LARGE SCALE GENOMIC DNA]</scope>
    <source>
        <strain evidence="9 10">CBS 13917</strain>
    </source>
</reference>
<dbReference type="Gene3D" id="1.20.1250.20">
    <property type="entry name" value="MFS general substrate transporter like domains"/>
    <property type="match status" value="1"/>
</dbReference>
<accession>A0AAW0YWU5</accession>
<proteinExistence type="inferred from homology"/>
<protein>
    <recommendedName>
        <fullName evidence="11">Major facilitator superfamily (MFS) profile domain-containing protein</fullName>
    </recommendedName>
</protein>
<evidence type="ECO:0008006" key="11">
    <source>
        <dbReference type="Google" id="ProtNLM"/>
    </source>
</evidence>
<comment type="subcellular location">
    <subcellularLocation>
        <location evidence="1">Membrane</location>
        <topology evidence="1">Multi-pass membrane protein</topology>
    </subcellularLocation>
</comment>
<evidence type="ECO:0000256" key="8">
    <source>
        <dbReference type="SAM" id="Phobius"/>
    </source>
</evidence>
<dbReference type="InterPro" id="IPR036259">
    <property type="entry name" value="MFS_trans_sf"/>
</dbReference>
<evidence type="ECO:0000256" key="6">
    <source>
        <dbReference type="ARBA" id="ARBA00037968"/>
    </source>
</evidence>
<dbReference type="KEGG" id="kne:92181505"/>
<dbReference type="RefSeq" id="XP_066801761.1">
    <property type="nucleotide sequence ID" value="XM_066947347.1"/>
</dbReference>
<dbReference type="AlphaFoldDB" id="A0AAW0YWU5"/>
<feature type="transmembrane region" description="Helical" evidence="8">
    <location>
        <begin position="451"/>
        <end position="471"/>
    </location>
</feature>
<keyword evidence="2" id="KW-0813">Transport</keyword>
<dbReference type="FunFam" id="1.20.1250.20:FF:000065">
    <property type="entry name" value="Putative MFS pantothenate transporter"/>
    <property type="match status" value="1"/>
</dbReference>
<feature type="transmembrane region" description="Helical" evidence="8">
    <location>
        <begin position="91"/>
        <end position="108"/>
    </location>
</feature>
<evidence type="ECO:0000256" key="1">
    <source>
        <dbReference type="ARBA" id="ARBA00004141"/>
    </source>
</evidence>
<evidence type="ECO:0000256" key="7">
    <source>
        <dbReference type="SAM" id="MobiDB-lite"/>
    </source>
</evidence>
<evidence type="ECO:0000313" key="9">
    <source>
        <dbReference type="EMBL" id="KAK8850330.1"/>
    </source>
</evidence>
<feature type="transmembrane region" description="Helical" evidence="8">
    <location>
        <begin position="417"/>
        <end position="439"/>
    </location>
</feature>
<comment type="caution">
    <text evidence="9">The sequence shown here is derived from an EMBL/GenBank/DDBJ whole genome shotgun (WGS) entry which is preliminary data.</text>
</comment>
<organism evidence="9 10">
    <name type="scientific">Kwoniella newhampshirensis</name>
    <dbReference type="NCBI Taxonomy" id="1651941"/>
    <lineage>
        <taxon>Eukaryota</taxon>
        <taxon>Fungi</taxon>
        <taxon>Dikarya</taxon>
        <taxon>Basidiomycota</taxon>
        <taxon>Agaricomycotina</taxon>
        <taxon>Tremellomycetes</taxon>
        <taxon>Tremellales</taxon>
        <taxon>Cryptococcaceae</taxon>
        <taxon>Kwoniella</taxon>
    </lineage>
</organism>
<keyword evidence="4 8" id="KW-1133">Transmembrane helix</keyword>
<dbReference type="GO" id="GO:0022857">
    <property type="term" value="F:transmembrane transporter activity"/>
    <property type="evidence" value="ECO:0007669"/>
    <property type="project" value="InterPro"/>
</dbReference>
<feature type="transmembrane region" description="Helical" evidence="8">
    <location>
        <begin position="213"/>
        <end position="236"/>
    </location>
</feature>
<sequence>MFWTKNKEHDQSIAYTDPEGLNILRPASLDPQAVVEHQKTREEKWFLFKLDVFLLTFGCISQVIKYLDQTNINTAYVSGMSDDLNLKGNELNYFTTYFNVGYCIFLIPSQVMITRFRPSLWLSGLELCWGILTGCIAACKSAKQIYVLRAFIGIAESSAYPGTVTLLMTWYTPTEMAKRIGFYHSCQALGGMLSGALQTAIHTSLEGSHGIAGWQWTFIINCIMTIVVAICGPFMLPDFPSKPNPWAFWLKPKDHEIARARLNRVKRVSPNPINIPCALRTLKNPILYMMIWIYVGMLIAPSGNSYFQLWLRSLKNPDGSKVWGITQLNAIPLGGYAMQIAAVWFFAFGSDIFKTRWLMLLTQCIIGFPPAIIMSIWNVPIGAKYYSYFILYITNASGPCLWAWMSDMLPRDAEQRALIIGICISLYYAINAWANVLIWPASQAPHYRYGWPVSCALWVTCGLVITTMRIYDVKIIRPRNYRVSQDDVVEQEAATPGLEDTAGDSGPDSKLEGEDVKAGRTNVHVLPVV</sequence>
<feature type="transmembrane region" description="Helical" evidence="8">
    <location>
        <begin position="327"/>
        <end position="346"/>
    </location>
</feature>
<comment type="similarity">
    <text evidence="6">Belongs to the major facilitator superfamily. Allantoate permease family.</text>
</comment>
<feature type="transmembrane region" description="Helical" evidence="8">
    <location>
        <begin position="286"/>
        <end position="307"/>
    </location>
</feature>
<dbReference type="InterPro" id="IPR011701">
    <property type="entry name" value="MFS"/>
</dbReference>
<keyword evidence="10" id="KW-1185">Reference proteome</keyword>
<feature type="transmembrane region" description="Helical" evidence="8">
    <location>
        <begin position="385"/>
        <end position="405"/>
    </location>
</feature>
<dbReference type="Pfam" id="PF07690">
    <property type="entry name" value="MFS_1"/>
    <property type="match status" value="1"/>
</dbReference>
<evidence type="ECO:0000256" key="2">
    <source>
        <dbReference type="ARBA" id="ARBA00022448"/>
    </source>
</evidence>
<evidence type="ECO:0000256" key="5">
    <source>
        <dbReference type="ARBA" id="ARBA00023136"/>
    </source>
</evidence>
<dbReference type="GO" id="GO:0016020">
    <property type="term" value="C:membrane"/>
    <property type="evidence" value="ECO:0007669"/>
    <property type="project" value="UniProtKB-SubCell"/>
</dbReference>
<evidence type="ECO:0000256" key="3">
    <source>
        <dbReference type="ARBA" id="ARBA00022692"/>
    </source>
</evidence>
<gene>
    <name evidence="9" type="ORF">IAR55_004247</name>
</gene>
<feature type="transmembrane region" description="Helical" evidence="8">
    <location>
        <begin position="358"/>
        <end position="379"/>
    </location>
</feature>
<dbReference type="GeneID" id="92181505"/>
<dbReference type="PANTHER" id="PTHR43791">
    <property type="entry name" value="PERMEASE-RELATED"/>
    <property type="match status" value="1"/>
</dbReference>
<feature type="region of interest" description="Disordered" evidence="7">
    <location>
        <begin position="493"/>
        <end position="516"/>
    </location>
</feature>
<dbReference type="EMBL" id="JBCAWK010000008">
    <property type="protein sequence ID" value="KAK8850330.1"/>
    <property type="molecule type" value="Genomic_DNA"/>
</dbReference>
<feature type="compositionally biased region" description="Basic and acidic residues" evidence="7">
    <location>
        <begin position="507"/>
        <end position="516"/>
    </location>
</feature>
<evidence type="ECO:0000256" key="4">
    <source>
        <dbReference type="ARBA" id="ARBA00022989"/>
    </source>
</evidence>
<name>A0AAW0YWU5_9TREE</name>
<dbReference type="Proteomes" id="UP001388673">
    <property type="component" value="Unassembled WGS sequence"/>
</dbReference>
<dbReference type="SUPFAM" id="SSF103473">
    <property type="entry name" value="MFS general substrate transporter"/>
    <property type="match status" value="1"/>
</dbReference>